<keyword evidence="4" id="KW-0732">Signal</keyword>
<keyword evidence="1 2" id="KW-0728">SH3 domain</keyword>
<feature type="chain" id="PRO_5034856752" description="SH3 domain-containing protein" evidence="4">
    <location>
        <begin position="22"/>
        <end position="1394"/>
    </location>
</feature>
<dbReference type="Gene3D" id="2.120.10.80">
    <property type="entry name" value="Kelch-type beta propeller"/>
    <property type="match status" value="2"/>
</dbReference>
<dbReference type="SUPFAM" id="SSF50965">
    <property type="entry name" value="Galactose oxidase, central domain"/>
    <property type="match status" value="1"/>
</dbReference>
<dbReference type="SMART" id="SM00326">
    <property type="entry name" value="SH3"/>
    <property type="match status" value="1"/>
</dbReference>
<dbReference type="InterPro" id="IPR048265">
    <property type="entry name" value="Rax2-like_third"/>
</dbReference>
<proteinExistence type="predicted"/>
<protein>
    <recommendedName>
        <fullName evidence="5">SH3 domain-containing protein</fullName>
    </recommendedName>
</protein>
<dbReference type="EMBL" id="JABXXO010000003">
    <property type="protein sequence ID" value="KAF7782479.1"/>
    <property type="molecule type" value="Genomic_DNA"/>
</dbReference>
<dbReference type="Pfam" id="PF20843">
    <property type="entry name" value="Rax2_3"/>
    <property type="match status" value="1"/>
</dbReference>
<comment type="caution">
    <text evidence="6">The sequence shown here is derived from an EMBL/GenBank/DDBJ whole genome shotgun (WGS) entry which is preliminary data.</text>
</comment>
<dbReference type="PROSITE" id="PS50002">
    <property type="entry name" value="SH3"/>
    <property type="match status" value="1"/>
</dbReference>
<dbReference type="InterPro" id="IPR011043">
    <property type="entry name" value="Gal_Oxase/kelch_b-propeller"/>
</dbReference>
<evidence type="ECO:0000256" key="2">
    <source>
        <dbReference type="PROSITE-ProRule" id="PRU00192"/>
    </source>
</evidence>
<organism evidence="6 7">
    <name type="scientific">Agaricus bisporus var. burnettii</name>
    <dbReference type="NCBI Taxonomy" id="192524"/>
    <lineage>
        <taxon>Eukaryota</taxon>
        <taxon>Fungi</taxon>
        <taxon>Dikarya</taxon>
        <taxon>Basidiomycota</taxon>
        <taxon>Agaricomycotina</taxon>
        <taxon>Agaricomycetes</taxon>
        <taxon>Agaricomycetidae</taxon>
        <taxon>Agaricales</taxon>
        <taxon>Agaricineae</taxon>
        <taxon>Agaricaceae</taxon>
        <taxon>Agaricus</taxon>
    </lineage>
</organism>
<evidence type="ECO:0000256" key="4">
    <source>
        <dbReference type="SAM" id="SignalP"/>
    </source>
</evidence>
<dbReference type="SUPFAM" id="SSF50044">
    <property type="entry name" value="SH3-domain"/>
    <property type="match status" value="1"/>
</dbReference>
<dbReference type="Gene3D" id="2.30.30.40">
    <property type="entry name" value="SH3 Domains"/>
    <property type="match status" value="1"/>
</dbReference>
<dbReference type="InterPro" id="IPR024982">
    <property type="entry name" value="Rax2-like_C"/>
</dbReference>
<dbReference type="GO" id="GO:1902929">
    <property type="term" value="C:plasma membrane of growing cell tip"/>
    <property type="evidence" value="ECO:0007669"/>
    <property type="project" value="TreeGrafter"/>
</dbReference>
<feature type="signal peptide" evidence="4">
    <location>
        <begin position="1"/>
        <end position="21"/>
    </location>
</feature>
<evidence type="ECO:0000313" key="7">
    <source>
        <dbReference type="Proteomes" id="UP000629468"/>
    </source>
</evidence>
<keyword evidence="3" id="KW-1133">Transmembrane helix</keyword>
<dbReference type="PANTHER" id="PTHR31778">
    <property type="entry name" value="BUD SITE SELECTION PROTEIN RAX2"/>
    <property type="match status" value="1"/>
</dbReference>
<keyword evidence="3" id="KW-0812">Transmembrane</keyword>
<dbReference type="Pfam" id="PF00018">
    <property type="entry name" value="SH3_1"/>
    <property type="match status" value="1"/>
</dbReference>
<dbReference type="InterPro" id="IPR015915">
    <property type="entry name" value="Kelch-typ_b-propeller"/>
</dbReference>
<dbReference type="InterPro" id="IPR048266">
    <property type="entry name" value="Rax2-like_second"/>
</dbReference>
<name>A0A8H7F837_AGABI</name>
<keyword evidence="3" id="KW-0472">Membrane</keyword>
<accession>A0A8H7F837</accession>
<dbReference type="Pfam" id="PF12768">
    <property type="entry name" value="Rax2"/>
    <property type="match status" value="1"/>
</dbReference>
<evidence type="ECO:0000256" key="1">
    <source>
        <dbReference type="ARBA" id="ARBA00022443"/>
    </source>
</evidence>
<feature type="transmembrane region" description="Helical" evidence="3">
    <location>
        <begin position="1217"/>
        <end position="1248"/>
    </location>
</feature>
<dbReference type="SUPFAM" id="SSF117281">
    <property type="entry name" value="Kelch motif"/>
    <property type="match status" value="1"/>
</dbReference>
<evidence type="ECO:0000256" key="3">
    <source>
        <dbReference type="SAM" id="Phobius"/>
    </source>
</evidence>
<dbReference type="PANTHER" id="PTHR31778:SF2">
    <property type="entry name" value="BUD SITE SELECTION PROTEIN RAX2"/>
    <property type="match status" value="1"/>
</dbReference>
<evidence type="ECO:0000259" key="5">
    <source>
        <dbReference type="PROSITE" id="PS50002"/>
    </source>
</evidence>
<gene>
    <name evidence="6" type="ORF">Agabi119p4_1855</name>
</gene>
<feature type="domain" description="SH3" evidence="5">
    <location>
        <begin position="1337"/>
        <end position="1394"/>
    </location>
</feature>
<dbReference type="InterPro" id="IPR001452">
    <property type="entry name" value="SH3_domain"/>
</dbReference>
<dbReference type="Pfam" id="PF20842">
    <property type="entry name" value="Rax2_2"/>
    <property type="match status" value="1"/>
</dbReference>
<evidence type="ECO:0000313" key="6">
    <source>
        <dbReference type="EMBL" id="KAF7782479.1"/>
    </source>
</evidence>
<sequence>MPAPDTALLLFLLSHVLLARAAFPLVDFDRMGKVGLAGDFAGFDFFSNSSLAFDPASSSLFSRSSDGSLSRIASTNSGGRINAACDLDGLAYFAGSFSSLADISSSNVASYDPSSNSFSSLSSTSPNGEILSLFCDQQGKKVWAGGSFTSPASAVAVWDPNAQSWNPPPFHGFSGAQSRVSSITTNSSETSIFFAGSFLTAFGSGSLNVTNNPNVPSSIGATPFSSSLVPVPLKDTDIQGSPSTDDAGFTNIQNIICPAGPDGPGNSWFSIDNGKPLINIRTFSFISAAGLRLGNTFQPNHGTTAFSITTIPDNTVRTLTYTDPATGQNQTCSDSCPLSTDSSILYQDFLFESTVSITGVQVKLSAFTGSGPGLHILQLLSSGAFASAVDGDNGQSCFAPNPSNTTRMGNWVAKVADTGIAGTTQTVLVSNVDVGTSPDSGPSFTWIPYVSAAGNYDIHILIPGCTDFQDCDSRTSVKVTVFPGENIAPSVTTISQQNTDDTSALLYSGPIVPSGPNFVTTITMTLADQPQGSGSGGQYEIVADRIELVLKSASFSNSSSTPGALQGLQRGFGFFEWPRGAATISSTLDASQILPNTSLTTLDGISTQLYTALGSTNVLNNVNITAVAYHPSGTIFLGGNFKLSSGSASGASHIVMYKNGALTALAGNGLDGAVSALLVDQNRLIVGGEFSDTAANTTSGRLRSIAAYEIEQNKWTALGAGISGRVTGLSSNNGLVQAVGSFSSVDGNDVSGIAVWNSNANTWISSGGFIMGDMSFIANGTSQQWLAGNVVAYRKFGASGITMLQNGDDNGPRVDPVQVALSRQPVAANASTPNNRRAYNSRSAQITRQSLHQVFGRQSNAALPALPSASAPAVLAGVFWTNSTSSTEIAIFGGNFTHDMGSGIIVSGVLLYDLESNSTSGLTGPQVNGVVHTFLLDGNRLYVGGQFTIPDTNANGFAIYDLTKQQWDLDSLQPLQVSGSESVIVRSVTKSSSQPNKIVVAGTFAKAGSLTCEAVCVYDTSDSQWNAPGAGISGQVSAVAYAGSNQEYLVVGGSLAFENNKFTSVAEFNMANLTWTTLGSGSDLPGPVVALEVNDGNRSSIFVAGRASDGSNSFLSFWNGAKWSTLGSNFGSNTAVSQLTMVPLQDTHTAQGVIEPDRMLMISGALVDPSYGNASSVLFDGQTFFPYIVSTAQNGQAGSIFSLFHSFAKFSFAQHKFLATGIVILISIAISAGVVFLLALIGILWTLFSRRDDKVKYEPSEEEDDDSTQLRPSSLLEHINAATRTTILGTSPFSNYTVEKEEKSIRGDDHDPFGPDASNYLRAETPSEAVGGLLPEENSRMAHVRYDFVPDGEGELPLQAGTEVEILDDKDHAWWYARDLRTGREGIVPAAYLY</sequence>
<reference evidence="6 7" key="1">
    <citation type="journal article" name="Sci. Rep.">
        <title>Telomere-to-telomere assembled and centromere annotated genomes of the two main subspecies of the button mushroom Agaricus bisporus reveal especially polymorphic chromosome ends.</title>
        <authorList>
            <person name="Sonnenberg A.S.M."/>
            <person name="Sedaghat-Telgerd N."/>
            <person name="Lavrijssen B."/>
            <person name="Ohm R.A."/>
            <person name="Hendrickx P.M."/>
            <person name="Scholtmeijer K."/>
            <person name="Baars J.J.P."/>
            <person name="van Peer A."/>
        </authorList>
    </citation>
    <scope>NUCLEOTIDE SEQUENCE [LARGE SCALE GENOMIC DNA]</scope>
    <source>
        <strain evidence="6 7">H119_p4</strain>
    </source>
</reference>
<dbReference type="Proteomes" id="UP000629468">
    <property type="component" value="Unassembled WGS sequence"/>
</dbReference>
<dbReference type="InterPro" id="IPR036028">
    <property type="entry name" value="SH3-like_dom_sf"/>
</dbReference>